<protein>
    <submittedName>
        <fullName evidence="2">Uncharacterized protein</fullName>
    </submittedName>
</protein>
<proteinExistence type="predicted"/>
<sequence>MASSDEEAIVALETNNLLPEEPKPWLQEPIEEPELKPIFFKIKNRCTSIGRQFKAAVHSTATADRDVFTIWLVEAFKRFSNIFDLSGA</sequence>
<dbReference type="Proteomes" id="UP000887565">
    <property type="component" value="Unplaced"/>
</dbReference>
<accession>A0A915J0I0</accession>
<organism evidence="1 2">
    <name type="scientific">Romanomermis culicivorax</name>
    <name type="common">Nematode worm</name>
    <dbReference type="NCBI Taxonomy" id="13658"/>
    <lineage>
        <taxon>Eukaryota</taxon>
        <taxon>Metazoa</taxon>
        <taxon>Ecdysozoa</taxon>
        <taxon>Nematoda</taxon>
        <taxon>Enoplea</taxon>
        <taxon>Dorylaimia</taxon>
        <taxon>Mermithida</taxon>
        <taxon>Mermithoidea</taxon>
        <taxon>Mermithidae</taxon>
        <taxon>Romanomermis</taxon>
    </lineage>
</organism>
<dbReference type="AlphaFoldDB" id="A0A915J0I0"/>
<evidence type="ECO:0000313" key="2">
    <source>
        <dbReference type="WBParaSite" id="nRc.2.0.1.t19197-RA"/>
    </source>
</evidence>
<keyword evidence="1" id="KW-1185">Reference proteome</keyword>
<evidence type="ECO:0000313" key="1">
    <source>
        <dbReference type="Proteomes" id="UP000887565"/>
    </source>
</evidence>
<name>A0A915J0I0_ROMCU</name>
<dbReference type="WBParaSite" id="nRc.2.0.1.t19197-RA">
    <property type="protein sequence ID" value="nRc.2.0.1.t19197-RA"/>
    <property type="gene ID" value="nRc.2.0.1.g19197"/>
</dbReference>
<reference evidence="2" key="1">
    <citation type="submission" date="2022-11" db="UniProtKB">
        <authorList>
            <consortium name="WormBaseParasite"/>
        </authorList>
    </citation>
    <scope>IDENTIFICATION</scope>
</reference>